<evidence type="ECO:0000256" key="7">
    <source>
        <dbReference type="SAM" id="Phobius"/>
    </source>
</evidence>
<dbReference type="VEuPathDB" id="PlasmoDB:PmUG01_09052300"/>
<evidence type="ECO:0000256" key="4">
    <source>
        <dbReference type="ARBA" id="ARBA00023136"/>
    </source>
</evidence>
<feature type="compositionally biased region" description="Basic and acidic residues" evidence="6">
    <location>
        <begin position="22"/>
        <end position="59"/>
    </location>
</feature>
<proteinExistence type="predicted"/>
<evidence type="ECO:0000256" key="6">
    <source>
        <dbReference type="SAM" id="MobiDB-lite"/>
    </source>
</evidence>
<evidence type="ECO:0000256" key="3">
    <source>
        <dbReference type="ARBA" id="ARBA00022989"/>
    </source>
</evidence>
<evidence type="ECO:0000256" key="1">
    <source>
        <dbReference type="ARBA" id="ARBA00004370"/>
    </source>
</evidence>
<comment type="subcellular location">
    <subcellularLocation>
        <location evidence="1">Membrane</location>
    </subcellularLocation>
</comment>
<reference evidence="9" key="1">
    <citation type="submission" date="2016-05" db="EMBL/GenBank/DDBJ databases">
        <authorList>
            <person name="Naeem Raeece"/>
        </authorList>
    </citation>
    <scope>NUCLEOTIDE SEQUENCE [LARGE SCALE GENOMIC DNA]</scope>
</reference>
<dbReference type="SUPFAM" id="SSF46565">
    <property type="entry name" value="Chaperone J-domain"/>
    <property type="match status" value="1"/>
</dbReference>
<gene>
    <name evidence="8" type="ORF">PMALA_014360</name>
</gene>
<dbReference type="GO" id="GO:0006457">
    <property type="term" value="P:protein folding"/>
    <property type="evidence" value="ECO:0007669"/>
    <property type="project" value="InterPro"/>
</dbReference>
<feature type="region of interest" description="Disordered" evidence="6">
    <location>
        <begin position="14"/>
        <end position="61"/>
    </location>
</feature>
<keyword evidence="2 7" id="KW-0812">Transmembrane</keyword>
<evidence type="ECO:0000256" key="5">
    <source>
        <dbReference type="ARBA" id="ARBA00023186"/>
    </source>
</evidence>
<name>A0A1A8W1W3_PLAMA</name>
<dbReference type="Proteomes" id="UP000078597">
    <property type="component" value="Unassembled WGS sequence"/>
</dbReference>
<dbReference type="AlphaFoldDB" id="A0A1A8W1W3"/>
<dbReference type="EMBL" id="FLQW01000781">
    <property type="protein sequence ID" value="SBS85942.1"/>
    <property type="molecule type" value="Genomic_DNA"/>
</dbReference>
<dbReference type="PANTHER" id="PTHR44176">
    <property type="entry name" value="DNAJ HOMOLOG SUBFAMILY C MEMBER 25"/>
    <property type="match status" value="1"/>
</dbReference>
<feature type="transmembrane region" description="Helical" evidence="7">
    <location>
        <begin position="234"/>
        <end position="256"/>
    </location>
</feature>
<organism evidence="8 9">
    <name type="scientific">Plasmodium malariae</name>
    <dbReference type="NCBI Taxonomy" id="5858"/>
    <lineage>
        <taxon>Eukaryota</taxon>
        <taxon>Sar</taxon>
        <taxon>Alveolata</taxon>
        <taxon>Apicomplexa</taxon>
        <taxon>Aconoidasida</taxon>
        <taxon>Haemosporida</taxon>
        <taxon>Plasmodiidae</taxon>
        <taxon>Plasmodium</taxon>
        <taxon>Plasmodium (Plasmodium)</taxon>
    </lineage>
</organism>
<sequence length="361" mass="43403">MYARYCLNANMYNCTSNKKKGKEGQKKTRREREREEDKKSERERERENKKREKEKEKKLQYHKSSMIRNTDGIPETSSFSEIRSSYYRLLESMKNNYNSERKKKIVKAYTVLINKRTRRYYDYYLKYPNSVFNIIYFISYYIFKLFKVILALFIIALLICGFQYMNNKYEMKRIIQKLSKNKAFKKEVLNKIGTKHPQFRTYDLNTKRKVEEQIEEEVAQEMGLINNQRKGKFILSNLFIVKILCIPKNILCYILWNIKWIIKYTILKEEYDESDKMYITRVCMNISAQRWNNLGEEEKKGLLKKQLWIKEYQEEFLAEQREKDRLNKISSANTENRIGCAVYGHDIGFGDGHCDGGNCGE</sequence>
<protein>
    <submittedName>
        <fullName evidence="8">DnaJ protein, putative</fullName>
    </submittedName>
</protein>
<dbReference type="Gene3D" id="1.10.287.110">
    <property type="entry name" value="DnaJ domain"/>
    <property type="match status" value="1"/>
</dbReference>
<feature type="transmembrane region" description="Helical" evidence="7">
    <location>
        <begin position="124"/>
        <end position="142"/>
    </location>
</feature>
<keyword evidence="4 7" id="KW-0472">Membrane</keyword>
<keyword evidence="5" id="KW-0143">Chaperone</keyword>
<evidence type="ECO:0000313" key="8">
    <source>
        <dbReference type="EMBL" id="SBS85942.1"/>
    </source>
</evidence>
<keyword evidence="3 7" id="KW-1133">Transmembrane helix</keyword>
<dbReference type="InterPro" id="IPR044632">
    <property type="entry name" value="DNAJC25-like"/>
</dbReference>
<evidence type="ECO:0000256" key="2">
    <source>
        <dbReference type="ARBA" id="ARBA00022692"/>
    </source>
</evidence>
<dbReference type="GO" id="GO:0005789">
    <property type="term" value="C:endoplasmic reticulum membrane"/>
    <property type="evidence" value="ECO:0007669"/>
    <property type="project" value="TreeGrafter"/>
</dbReference>
<feature type="transmembrane region" description="Helical" evidence="7">
    <location>
        <begin position="148"/>
        <end position="165"/>
    </location>
</feature>
<accession>A0A1A8W1W3</accession>
<dbReference type="InterPro" id="IPR036869">
    <property type="entry name" value="J_dom_sf"/>
</dbReference>
<evidence type="ECO:0000313" key="9">
    <source>
        <dbReference type="Proteomes" id="UP000078597"/>
    </source>
</evidence>
<dbReference type="PANTHER" id="PTHR44176:SF1">
    <property type="entry name" value="DNAJ HOMOLOG SUBFAMILY C MEMBER 25"/>
    <property type="match status" value="1"/>
</dbReference>